<accession>A0A437QSN7</accession>
<reference evidence="2 3" key="1">
    <citation type="submission" date="2019-01" db="EMBL/GenBank/DDBJ databases">
        <authorList>
            <person name="Chen W.-M."/>
        </authorList>
    </citation>
    <scope>NUCLEOTIDE SEQUENCE [LARGE SCALE GENOMIC DNA]</scope>
    <source>
        <strain evidence="2 3">KYPC3</strain>
    </source>
</reference>
<keyword evidence="1" id="KW-0732">Signal</keyword>
<gene>
    <name evidence="2" type="ORF">EOE67_10040</name>
</gene>
<name>A0A437QSN7_9GAMM</name>
<dbReference type="Proteomes" id="UP000283077">
    <property type="component" value="Unassembled WGS sequence"/>
</dbReference>
<feature type="chain" id="PRO_5019425081" evidence="1">
    <location>
        <begin position="20"/>
        <end position="139"/>
    </location>
</feature>
<dbReference type="AlphaFoldDB" id="A0A437QSN7"/>
<dbReference type="OrthoDB" id="8703681at2"/>
<sequence length="139" mass="15612">MKNAKISLLMFGFSLLVSGCTTIPKQTDGLVNQLDGPLAQLQVDTKQLHQRMQRLTEDKSCRETAECKVLAVGNRPCGGPEQYLPYSAVNTDEKLLAITNDRYTKLKQQQQQRLGMRSTCQMLPTPLPQCKLRQCSLVE</sequence>
<evidence type="ECO:0000313" key="2">
    <source>
        <dbReference type="EMBL" id="RVU37515.1"/>
    </source>
</evidence>
<evidence type="ECO:0000256" key="1">
    <source>
        <dbReference type="SAM" id="SignalP"/>
    </source>
</evidence>
<proteinExistence type="predicted"/>
<organism evidence="2 3">
    <name type="scientific">Rheinheimera riviphila</name>
    <dbReference type="NCBI Taxonomy" id="1834037"/>
    <lineage>
        <taxon>Bacteria</taxon>
        <taxon>Pseudomonadati</taxon>
        <taxon>Pseudomonadota</taxon>
        <taxon>Gammaproteobacteria</taxon>
        <taxon>Chromatiales</taxon>
        <taxon>Chromatiaceae</taxon>
        <taxon>Rheinheimera</taxon>
    </lineage>
</organism>
<dbReference type="RefSeq" id="WP_127698955.1">
    <property type="nucleotide sequence ID" value="NZ_SACS01000009.1"/>
</dbReference>
<comment type="caution">
    <text evidence="2">The sequence shown here is derived from an EMBL/GenBank/DDBJ whole genome shotgun (WGS) entry which is preliminary data.</text>
</comment>
<dbReference type="PROSITE" id="PS51257">
    <property type="entry name" value="PROKAR_LIPOPROTEIN"/>
    <property type="match status" value="1"/>
</dbReference>
<feature type="signal peptide" evidence="1">
    <location>
        <begin position="1"/>
        <end position="19"/>
    </location>
</feature>
<dbReference type="EMBL" id="SACS01000009">
    <property type="protein sequence ID" value="RVU37515.1"/>
    <property type="molecule type" value="Genomic_DNA"/>
</dbReference>
<protein>
    <submittedName>
        <fullName evidence="2">Uncharacterized protein</fullName>
    </submittedName>
</protein>
<evidence type="ECO:0000313" key="3">
    <source>
        <dbReference type="Proteomes" id="UP000283077"/>
    </source>
</evidence>
<keyword evidence="3" id="KW-1185">Reference proteome</keyword>